<feature type="transmembrane region" description="Helical" evidence="1">
    <location>
        <begin position="163"/>
        <end position="184"/>
    </location>
</feature>
<keyword evidence="1" id="KW-1133">Transmembrane helix</keyword>
<keyword evidence="1" id="KW-0812">Transmembrane</keyword>
<dbReference type="NCBIfam" id="TIGR03733">
    <property type="entry name" value="lanti_perm_MutG"/>
    <property type="match status" value="1"/>
</dbReference>
<evidence type="ECO:0000313" key="2">
    <source>
        <dbReference type="EMBL" id="MDK2564226.1"/>
    </source>
</evidence>
<dbReference type="Pfam" id="PF12730">
    <property type="entry name" value="ABC2_membrane_4"/>
    <property type="match status" value="1"/>
</dbReference>
<sequence length="263" mass="29544">MNLMRAIKSEWMKTKRTAFRCIVLLVPILFSILFLAYISVFKIDYTFQIKVYEIYFVTISTGLTMLAGILTTLNIMGEDSAGEFRRMLIVPLSRNTIYIGKLFMLILITIIDMFASTAILLLGIKFLYPGVNIEYGIFLQGTLFTIIASLFLYGLYLILSIKFGIGLTMLITSAGTLLGALMQTGMGDRVWTFIPWAWSARIGIIPVYNLDGFSKFGNVDNSLLQNAFTEVITKGIPIAVVSFLIICIVGVVWFKKWEGVKNN</sequence>
<dbReference type="RefSeq" id="WP_284133156.1">
    <property type="nucleotide sequence ID" value="NZ_JASKYM010000006.1"/>
</dbReference>
<evidence type="ECO:0000256" key="1">
    <source>
        <dbReference type="SAM" id="Phobius"/>
    </source>
</evidence>
<organism evidence="2 3">
    <name type="scientific">Romboutsia sedimentorum</name>
    <dbReference type="NCBI Taxonomy" id="1368474"/>
    <lineage>
        <taxon>Bacteria</taxon>
        <taxon>Bacillati</taxon>
        <taxon>Bacillota</taxon>
        <taxon>Clostridia</taxon>
        <taxon>Peptostreptococcales</taxon>
        <taxon>Peptostreptococcaceae</taxon>
        <taxon>Romboutsia</taxon>
    </lineage>
</organism>
<proteinExistence type="predicted"/>
<feature type="transmembrane region" description="Helical" evidence="1">
    <location>
        <begin position="98"/>
        <end position="123"/>
    </location>
</feature>
<keyword evidence="1" id="KW-0472">Membrane</keyword>
<evidence type="ECO:0000313" key="3">
    <source>
        <dbReference type="Proteomes" id="UP001301012"/>
    </source>
</evidence>
<name>A0ABT7EBB4_9FIRM</name>
<gene>
    <name evidence="2" type="ORF">QOZ84_11755</name>
</gene>
<accession>A0ABT7EBB4</accession>
<dbReference type="InterPro" id="IPR022294">
    <property type="entry name" value="ABC-transptr_permeasesu"/>
</dbReference>
<dbReference type="Proteomes" id="UP001301012">
    <property type="component" value="Unassembled WGS sequence"/>
</dbReference>
<feature type="transmembrane region" description="Helical" evidence="1">
    <location>
        <begin position="21"/>
        <end position="40"/>
    </location>
</feature>
<feature type="transmembrane region" description="Helical" evidence="1">
    <location>
        <begin position="231"/>
        <end position="254"/>
    </location>
</feature>
<protein>
    <submittedName>
        <fullName evidence="2">Lantibiotic immunity ABC transporter MutG family permease subunit</fullName>
    </submittedName>
</protein>
<feature type="transmembrane region" description="Helical" evidence="1">
    <location>
        <begin position="135"/>
        <end position="156"/>
    </location>
</feature>
<dbReference type="EMBL" id="JASKYM010000006">
    <property type="protein sequence ID" value="MDK2564226.1"/>
    <property type="molecule type" value="Genomic_DNA"/>
</dbReference>
<keyword evidence="3" id="KW-1185">Reference proteome</keyword>
<dbReference type="CDD" id="cd21808">
    <property type="entry name" value="ABC-2_lan_permease_MutG"/>
    <property type="match status" value="1"/>
</dbReference>
<feature type="transmembrane region" description="Helical" evidence="1">
    <location>
        <begin position="52"/>
        <end position="77"/>
    </location>
</feature>
<reference evidence="2 3" key="1">
    <citation type="submission" date="2023-05" db="EMBL/GenBank/DDBJ databases">
        <title>Rombocin, a short stable natural nisin variant, displays selective antimicrobial activity against Listeria monocytogenes and employs dual mode of action to kill target bacterial strains.</title>
        <authorList>
            <person name="Wambui J."/>
            <person name="Stephan R."/>
            <person name="Kuipers O.P."/>
        </authorList>
    </citation>
    <scope>NUCLEOTIDE SEQUENCE [LARGE SCALE GENOMIC DNA]</scope>
    <source>
        <strain evidence="2 3">RC002</strain>
    </source>
</reference>
<comment type="caution">
    <text evidence="2">The sequence shown here is derived from an EMBL/GenBank/DDBJ whole genome shotgun (WGS) entry which is preliminary data.</text>
</comment>